<evidence type="ECO:0000313" key="1">
    <source>
        <dbReference type="EMBL" id="CAC5413871.1"/>
    </source>
</evidence>
<accession>A0A6J8E4C0</accession>
<evidence type="ECO:0000313" key="2">
    <source>
        <dbReference type="Proteomes" id="UP000507470"/>
    </source>
</evidence>
<name>A0A6J8E4C0_MYTCO</name>
<gene>
    <name evidence="1" type="ORF">MCOR_46727</name>
</gene>
<dbReference type="EMBL" id="CACVKT020008254">
    <property type="protein sequence ID" value="CAC5413871.1"/>
    <property type="molecule type" value="Genomic_DNA"/>
</dbReference>
<sequence>MSLASKAEKNIAKLAPRLSNIGSLDNIPIVLTDSKGKYFRDQCQDRHPDKKIVWWIHPGTGVQQNLQWLKEKTLRTFQDLVSVNFFDAEYDSEIEFGIRPVTSPDTPLLPLPVSISPLSQYSEHSLETDYPGSYLSDEFLSLNQLSEPDITYLLTPSQN</sequence>
<reference evidence="1 2" key="1">
    <citation type="submission" date="2020-06" db="EMBL/GenBank/DDBJ databases">
        <authorList>
            <person name="Li R."/>
            <person name="Bekaert M."/>
        </authorList>
    </citation>
    <scope>NUCLEOTIDE SEQUENCE [LARGE SCALE GENOMIC DNA]</scope>
    <source>
        <strain evidence="2">wild</strain>
    </source>
</reference>
<organism evidence="1 2">
    <name type="scientific">Mytilus coruscus</name>
    <name type="common">Sea mussel</name>
    <dbReference type="NCBI Taxonomy" id="42192"/>
    <lineage>
        <taxon>Eukaryota</taxon>
        <taxon>Metazoa</taxon>
        <taxon>Spiralia</taxon>
        <taxon>Lophotrochozoa</taxon>
        <taxon>Mollusca</taxon>
        <taxon>Bivalvia</taxon>
        <taxon>Autobranchia</taxon>
        <taxon>Pteriomorphia</taxon>
        <taxon>Mytilida</taxon>
        <taxon>Mytiloidea</taxon>
        <taxon>Mytilidae</taxon>
        <taxon>Mytilinae</taxon>
        <taxon>Mytilus</taxon>
    </lineage>
</organism>
<dbReference type="Proteomes" id="UP000507470">
    <property type="component" value="Unassembled WGS sequence"/>
</dbReference>
<dbReference type="AlphaFoldDB" id="A0A6J8E4C0"/>
<protein>
    <submittedName>
        <fullName evidence="1">Uncharacterized protein</fullName>
    </submittedName>
</protein>
<keyword evidence="2" id="KW-1185">Reference proteome</keyword>
<proteinExistence type="predicted"/>